<evidence type="ECO:0000256" key="1">
    <source>
        <dbReference type="SAM" id="Coils"/>
    </source>
</evidence>
<organism evidence="4">
    <name type="scientific">Angiostrongylus costaricensis</name>
    <name type="common">Nematode worm</name>
    <dbReference type="NCBI Taxonomy" id="334426"/>
    <lineage>
        <taxon>Eukaryota</taxon>
        <taxon>Metazoa</taxon>
        <taxon>Ecdysozoa</taxon>
        <taxon>Nematoda</taxon>
        <taxon>Chromadorea</taxon>
        <taxon>Rhabditida</taxon>
        <taxon>Rhabditina</taxon>
        <taxon>Rhabditomorpha</taxon>
        <taxon>Strongyloidea</taxon>
        <taxon>Metastrongylidae</taxon>
        <taxon>Angiostrongylus</taxon>
    </lineage>
</organism>
<name>A0A0R3PJE6_ANGCS</name>
<keyword evidence="3" id="KW-1185">Reference proteome</keyword>
<dbReference type="Proteomes" id="UP000267027">
    <property type="component" value="Unassembled WGS sequence"/>
</dbReference>
<reference evidence="2 3" key="2">
    <citation type="submission" date="2018-11" db="EMBL/GenBank/DDBJ databases">
        <authorList>
            <consortium name="Pathogen Informatics"/>
        </authorList>
    </citation>
    <scope>NUCLEOTIDE SEQUENCE [LARGE SCALE GENOMIC DNA]</scope>
    <source>
        <strain evidence="2 3">Costa Rica</strain>
    </source>
</reference>
<accession>A0A0R3PJE6</accession>
<evidence type="ECO:0000313" key="4">
    <source>
        <dbReference type="WBParaSite" id="ACOC_0000456701-mRNA-1"/>
    </source>
</evidence>
<dbReference type="EMBL" id="UYYA01003820">
    <property type="protein sequence ID" value="VDM56153.1"/>
    <property type="molecule type" value="Genomic_DNA"/>
</dbReference>
<dbReference type="WBParaSite" id="ACOC_0000456701-mRNA-1">
    <property type="protein sequence ID" value="ACOC_0000456701-mRNA-1"/>
    <property type="gene ID" value="ACOC_0000456701"/>
</dbReference>
<sequence length="177" mass="20256">MSFTPSKHDLAAFFGSSESRTSKVSSVNVDVSHGTKGLLRDSYVKSNQSLIMKIHQLEAKIRNSNRTIDALREENALLKKKLCDRENMDDSHLVDALIEERVKRKLHKLRIISTRTIAYLQKAALNLKEAVEDFGCQVLTEKIYFVRFTVYMKPSDEFVPSATENFARGSERTRIVF</sequence>
<dbReference type="OrthoDB" id="5821911at2759"/>
<reference evidence="4" key="1">
    <citation type="submission" date="2017-02" db="UniProtKB">
        <authorList>
            <consortium name="WormBaseParasite"/>
        </authorList>
    </citation>
    <scope>IDENTIFICATION</scope>
</reference>
<proteinExistence type="predicted"/>
<keyword evidence="1" id="KW-0175">Coiled coil</keyword>
<dbReference type="AlphaFoldDB" id="A0A0R3PJE6"/>
<evidence type="ECO:0000313" key="3">
    <source>
        <dbReference type="Proteomes" id="UP000267027"/>
    </source>
</evidence>
<feature type="coiled-coil region" evidence="1">
    <location>
        <begin position="47"/>
        <end position="81"/>
    </location>
</feature>
<gene>
    <name evidence="2" type="ORF">ACOC_LOCUS4568</name>
</gene>
<evidence type="ECO:0000313" key="2">
    <source>
        <dbReference type="EMBL" id="VDM56153.1"/>
    </source>
</evidence>
<protein>
    <submittedName>
        <fullName evidence="4">GRIP domain-containing protein</fullName>
    </submittedName>
</protein>